<dbReference type="GO" id="GO:0006382">
    <property type="term" value="P:adenosine to inosine editing"/>
    <property type="evidence" value="ECO:0007669"/>
    <property type="project" value="TreeGrafter"/>
</dbReference>
<dbReference type="GO" id="GO:0010468">
    <property type="term" value="P:regulation of gene expression"/>
    <property type="evidence" value="ECO:0007669"/>
    <property type="project" value="UniProtKB-ARBA"/>
</dbReference>
<dbReference type="GO" id="GO:0006396">
    <property type="term" value="P:RNA processing"/>
    <property type="evidence" value="ECO:0007669"/>
    <property type="project" value="InterPro"/>
</dbReference>
<dbReference type="RefSeq" id="XP_028130168.1">
    <property type="nucleotide sequence ID" value="XM_028274367.1"/>
</dbReference>
<reference evidence="5" key="1">
    <citation type="submission" date="2025-08" db="UniProtKB">
        <authorList>
            <consortium name="RefSeq"/>
        </authorList>
    </citation>
    <scope>IDENTIFICATION</scope>
    <source>
        <tissue evidence="5">Whole insect</tissue>
    </source>
</reference>
<evidence type="ECO:0000256" key="2">
    <source>
        <dbReference type="SAM" id="MobiDB-lite"/>
    </source>
</evidence>
<dbReference type="Pfam" id="PF02137">
    <property type="entry name" value="A_deamin"/>
    <property type="match status" value="1"/>
</dbReference>
<sequence length="615" mass="68450">MANELETESLETSVEEKSSGKRSQEDDYLNPQKKRKSEPKNINLQEKNPISLLNELRLGLKYDIIEHMGPSHNPTFKICVEVDGQKYFGVGNSKKAAKFEAATEALKSFIQFPTNGTFLSKKTVPGTRLDFTSDQVINKKHDNTLSNKNKGVKGPLMILNELYPDAEFTCISNESDPYGRFKISININNETYYGTGSNKRLAKNAAASRALSKLTNYTSPSSANSAMEDLPFATKEEQDLADTVGRLVNEKFSSLMADDCVHIKRKVLAGIVKTTNNDLSTAEVICVTTGTKCVAGDYISINGASLNDMHAEILSRRCLINYFYDQLELLLSNSTKDNSIFTLKADKKGYQLKPEIDFHLYINTAPCGDARIFSPHEEIAVDKHPNRISRGQLRSKIESGEGTIPVKNAASIQTWDGIVQGERLLTMSCSDKICRWNVLGLQGALLSHFIEPIYLKSLTLGSLMKESHLYRAICGRIENTLQGLPPPFLLNRPTMLRVTSVEVRQPQKAPNFSVIWTMGMQKPEIVNTTMGKPEEGVSLVCKQKLVNRFVSLFNKLQTTTNVKSLPGTLMEAKESVPNYNAAKKSLHESFLKAQLGSWVSKPLEQDMFDIIPPSS</sequence>
<dbReference type="PANTHER" id="PTHR10910">
    <property type="entry name" value="EUKARYOTE SPECIFIC DSRNA BINDING PROTEIN"/>
    <property type="match status" value="1"/>
</dbReference>
<feature type="domain" description="A to I editase" evidence="4">
    <location>
        <begin position="286"/>
        <end position="608"/>
    </location>
</feature>
<organism evidence="5">
    <name type="scientific">Diabrotica virgifera virgifera</name>
    <name type="common">western corn rootworm</name>
    <dbReference type="NCBI Taxonomy" id="50390"/>
    <lineage>
        <taxon>Eukaryota</taxon>
        <taxon>Metazoa</taxon>
        <taxon>Ecdysozoa</taxon>
        <taxon>Arthropoda</taxon>
        <taxon>Hexapoda</taxon>
        <taxon>Insecta</taxon>
        <taxon>Pterygota</taxon>
        <taxon>Neoptera</taxon>
        <taxon>Endopterygota</taxon>
        <taxon>Coleoptera</taxon>
        <taxon>Polyphaga</taxon>
        <taxon>Cucujiformia</taxon>
        <taxon>Chrysomeloidea</taxon>
        <taxon>Chrysomelidae</taxon>
        <taxon>Galerucinae</taxon>
        <taxon>Diabroticina</taxon>
        <taxon>Diabroticites</taxon>
        <taxon>Diabrotica</taxon>
    </lineage>
</organism>
<dbReference type="KEGG" id="dvv:114326125"/>
<dbReference type="OrthoDB" id="10268011at2759"/>
<accession>A0A6P7F912</accession>
<dbReference type="SMART" id="SM00552">
    <property type="entry name" value="ADEAMc"/>
    <property type="match status" value="1"/>
</dbReference>
<evidence type="ECO:0000256" key="1">
    <source>
        <dbReference type="PROSITE-ProRule" id="PRU00266"/>
    </source>
</evidence>
<feature type="region of interest" description="Disordered" evidence="2">
    <location>
        <begin position="1"/>
        <end position="42"/>
    </location>
</feature>
<feature type="domain" description="DRBM" evidence="3">
    <location>
        <begin position="180"/>
        <end position="216"/>
    </location>
</feature>
<evidence type="ECO:0000259" key="3">
    <source>
        <dbReference type="PROSITE" id="PS50137"/>
    </source>
</evidence>
<proteinExistence type="predicted"/>
<dbReference type="GO" id="GO:0005730">
    <property type="term" value="C:nucleolus"/>
    <property type="evidence" value="ECO:0007669"/>
    <property type="project" value="TreeGrafter"/>
</dbReference>
<dbReference type="SUPFAM" id="SSF54768">
    <property type="entry name" value="dsRNA-binding domain-like"/>
    <property type="match status" value="2"/>
</dbReference>
<dbReference type="GO" id="GO:0003726">
    <property type="term" value="F:double-stranded RNA adenosine deaminase activity"/>
    <property type="evidence" value="ECO:0007669"/>
    <property type="project" value="TreeGrafter"/>
</dbReference>
<dbReference type="Gene3D" id="3.30.160.20">
    <property type="match status" value="2"/>
</dbReference>
<dbReference type="PROSITE" id="PS50137">
    <property type="entry name" value="DS_RBD"/>
    <property type="match status" value="2"/>
</dbReference>
<dbReference type="GO" id="GO:0005737">
    <property type="term" value="C:cytoplasm"/>
    <property type="evidence" value="ECO:0007669"/>
    <property type="project" value="TreeGrafter"/>
</dbReference>
<name>A0A6P7F912_DIAVI</name>
<feature type="compositionally biased region" description="Basic and acidic residues" evidence="2">
    <location>
        <begin position="14"/>
        <end position="25"/>
    </location>
</feature>
<dbReference type="GO" id="GO:0008251">
    <property type="term" value="F:tRNA-specific adenosine deaminase activity"/>
    <property type="evidence" value="ECO:0007669"/>
    <property type="project" value="TreeGrafter"/>
</dbReference>
<dbReference type="PROSITE" id="PS50141">
    <property type="entry name" value="A_DEAMIN_EDITASE"/>
    <property type="match status" value="1"/>
</dbReference>
<dbReference type="InParanoid" id="A0A6P7F912"/>
<evidence type="ECO:0000259" key="4">
    <source>
        <dbReference type="PROSITE" id="PS50141"/>
    </source>
</evidence>
<dbReference type="InterPro" id="IPR014720">
    <property type="entry name" value="dsRBD_dom"/>
</dbReference>
<keyword evidence="1" id="KW-0694">RNA-binding</keyword>
<dbReference type="FunCoup" id="A0A6P7F912">
    <property type="interactions" value="1121"/>
</dbReference>
<gene>
    <name evidence="5" type="primary">LOC114326125</name>
</gene>
<evidence type="ECO:0000313" key="5">
    <source>
        <dbReference type="RefSeq" id="XP_028130168.1"/>
    </source>
</evidence>
<dbReference type="PANTHER" id="PTHR10910:SF62">
    <property type="entry name" value="AT07585P-RELATED"/>
    <property type="match status" value="1"/>
</dbReference>
<feature type="domain" description="DRBM" evidence="3">
    <location>
        <begin position="48"/>
        <end position="111"/>
    </location>
</feature>
<dbReference type="SMART" id="SM00358">
    <property type="entry name" value="DSRM"/>
    <property type="match status" value="2"/>
</dbReference>
<dbReference type="GO" id="GO:0003725">
    <property type="term" value="F:double-stranded RNA binding"/>
    <property type="evidence" value="ECO:0007669"/>
    <property type="project" value="TreeGrafter"/>
</dbReference>
<dbReference type="AlphaFoldDB" id="A0A6P7F912"/>
<dbReference type="InterPro" id="IPR002466">
    <property type="entry name" value="A_deamin"/>
</dbReference>
<protein>
    <submittedName>
        <fullName evidence="5">Double-stranded RNA-specific editase Adar</fullName>
    </submittedName>
</protein>
<dbReference type="Pfam" id="PF00035">
    <property type="entry name" value="dsrm"/>
    <property type="match status" value="2"/>
</dbReference>